<evidence type="ECO:0000313" key="1">
    <source>
        <dbReference type="EMBL" id="KAL2719822.1"/>
    </source>
</evidence>
<protein>
    <submittedName>
        <fullName evidence="1">Uncharacterized protein</fullName>
    </submittedName>
</protein>
<accession>A0ABD2AGT0</accession>
<dbReference type="AlphaFoldDB" id="A0ABD2AGT0"/>
<sequence length="113" mass="12619">MPNNGKRETTNANTDMRYVHVSAAAIGHLCCQIGAELQRANDDNAVNHPSLIGQGSLFNRPHTPFRRLLLHLQTAATQCCIERDPIGCLHLKPEKKRTTTEQLQYSDKPPFAD</sequence>
<organism evidence="1 2">
    <name type="scientific">Vespula maculifrons</name>
    <name type="common">Eastern yellow jacket</name>
    <name type="synonym">Wasp</name>
    <dbReference type="NCBI Taxonomy" id="7453"/>
    <lineage>
        <taxon>Eukaryota</taxon>
        <taxon>Metazoa</taxon>
        <taxon>Ecdysozoa</taxon>
        <taxon>Arthropoda</taxon>
        <taxon>Hexapoda</taxon>
        <taxon>Insecta</taxon>
        <taxon>Pterygota</taxon>
        <taxon>Neoptera</taxon>
        <taxon>Endopterygota</taxon>
        <taxon>Hymenoptera</taxon>
        <taxon>Apocrita</taxon>
        <taxon>Aculeata</taxon>
        <taxon>Vespoidea</taxon>
        <taxon>Vespidae</taxon>
        <taxon>Vespinae</taxon>
        <taxon>Vespula</taxon>
    </lineage>
</organism>
<evidence type="ECO:0000313" key="2">
    <source>
        <dbReference type="Proteomes" id="UP001607303"/>
    </source>
</evidence>
<dbReference type="EMBL" id="JAYRBN010000119">
    <property type="protein sequence ID" value="KAL2719822.1"/>
    <property type="molecule type" value="Genomic_DNA"/>
</dbReference>
<proteinExistence type="predicted"/>
<reference evidence="1 2" key="1">
    <citation type="journal article" date="2024" name="Ann. Entomol. Soc. Am.">
        <title>Genomic analyses of the southern and eastern yellowjacket wasps (Hymenoptera: Vespidae) reveal evolutionary signatures of social life.</title>
        <authorList>
            <person name="Catto M.A."/>
            <person name="Caine P.B."/>
            <person name="Orr S.E."/>
            <person name="Hunt B.G."/>
            <person name="Goodisman M.A.D."/>
        </authorList>
    </citation>
    <scope>NUCLEOTIDE SEQUENCE [LARGE SCALE GENOMIC DNA]</scope>
    <source>
        <strain evidence="1">232</strain>
        <tissue evidence="1">Head and thorax</tissue>
    </source>
</reference>
<name>A0ABD2AGT0_VESMC</name>
<gene>
    <name evidence="1" type="ORF">V1477_021316</name>
</gene>
<keyword evidence="2" id="KW-1185">Reference proteome</keyword>
<comment type="caution">
    <text evidence="1">The sequence shown here is derived from an EMBL/GenBank/DDBJ whole genome shotgun (WGS) entry which is preliminary data.</text>
</comment>
<dbReference type="Proteomes" id="UP001607303">
    <property type="component" value="Unassembled WGS sequence"/>
</dbReference>